<comment type="caution">
    <text evidence="3">The sequence shown here is derived from an EMBL/GenBank/DDBJ whole genome shotgun (WGS) entry which is preliminary data.</text>
</comment>
<feature type="domain" description="Mce/MlaD" evidence="2">
    <location>
        <begin position="46"/>
        <end position="120"/>
    </location>
</feature>
<evidence type="ECO:0000259" key="2">
    <source>
        <dbReference type="Pfam" id="PF02470"/>
    </source>
</evidence>
<keyword evidence="1" id="KW-0732">Signal</keyword>
<evidence type="ECO:0000256" key="1">
    <source>
        <dbReference type="SAM" id="SignalP"/>
    </source>
</evidence>
<dbReference type="PANTHER" id="PTHR33371">
    <property type="entry name" value="INTERMEMBRANE PHOSPHOLIPID TRANSPORT SYSTEM BINDING PROTEIN MLAD-RELATED"/>
    <property type="match status" value="1"/>
</dbReference>
<dbReference type="Pfam" id="PF02470">
    <property type="entry name" value="MlaD"/>
    <property type="match status" value="1"/>
</dbReference>
<gene>
    <name evidence="3" type="ORF">ACFFJD_02715</name>
</gene>
<dbReference type="PROSITE" id="PS51257">
    <property type="entry name" value="PROKAR_LIPOPROTEIN"/>
    <property type="match status" value="1"/>
</dbReference>
<proteinExistence type="predicted"/>
<dbReference type="Proteomes" id="UP001589783">
    <property type="component" value="Unassembled WGS sequence"/>
</dbReference>
<dbReference type="PANTHER" id="PTHR33371:SF15">
    <property type="entry name" value="LIPOPROTEIN LPRN"/>
    <property type="match status" value="1"/>
</dbReference>
<evidence type="ECO:0000313" key="3">
    <source>
        <dbReference type="EMBL" id="MFC0313765.1"/>
    </source>
</evidence>
<evidence type="ECO:0000313" key="4">
    <source>
        <dbReference type="Proteomes" id="UP001589783"/>
    </source>
</evidence>
<feature type="chain" id="PRO_5047263084" evidence="1">
    <location>
        <begin position="25"/>
        <end position="368"/>
    </location>
</feature>
<sequence>MTPMKKLAMSAVSLATVVSLTACGAIPGLTVEQIPLPAPGSLGETMEIKAVFDNALNLPAQAKVRLGGTDVGVVSDIVAKDYRAVVTMNVSTSTKIPVGTGAELRQATPLGDVFVALNPPLGTTEGVMAGGDTLSGATSAAATVEDLLISMTAQVDSGSIGALQQIFTELSTALSGEDKYLELQGAINGFTTAISRFNANSAEVDKAMATTRTLTADLAAGRNQIAAAVNKLPPAISVINGELGLILDTLNKSNVVTGATTDFLNQRQNDLISLFTHLSTAAVALEKTAPQLGPLMQRLFELNPKWQNSTPGSAATVATKLYWLTPGVGFDAASRFPELQDLQGGLESLQQTLAVVLARLNGTNGAPN</sequence>
<feature type="signal peptide" evidence="1">
    <location>
        <begin position="1"/>
        <end position="24"/>
    </location>
</feature>
<dbReference type="RefSeq" id="WP_382360549.1">
    <property type="nucleotide sequence ID" value="NZ_JBHLWV010000011.1"/>
</dbReference>
<reference evidence="3 4" key="1">
    <citation type="submission" date="2024-09" db="EMBL/GenBank/DDBJ databases">
        <authorList>
            <person name="Sun Q."/>
            <person name="Mori K."/>
        </authorList>
    </citation>
    <scope>NUCLEOTIDE SEQUENCE [LARGE SCALE GENOMIC DNA]</scope>
    <source>
        <strain evidence="3 4">CCM 7957</strain>
    </source>
</reference>
<dbReference type="InterPro" id="IPR003399">
    <property type="entry name" value="Mce/MlaD"/>
</dbReference>
<dbReference type="EMBL" id="JBHLWV010000011">
    <property type="protein sequence ID" value="MFC0313765.1"/>
    <property type="molecule type" value="Genomic_DNA"/>
</dbReference>
<keyword evidence="4" id="KW-1185">Reference proteome</keyword>
<name>A0ABV6H697_9ACTN</name>
<protein>
    <submittedName>
        <fullName evidence="3">MlaD family protein</fullName>
    </submittedName>
</protein>
<dbReference type="InterPro" id="IPR052336">
    <property type="entry name" value="MlaD_Phospholipid_Transporter"/>
</dbReference>
<accession>A0ABV6H697</accession>
<organism evidence="3 4">
    <name type="scientific">Gordonia phosphorivorans</name>
    <dbReference type="NCBI Taxonomy" id="1056982"/>
    <lineage>
        <taxon>Bacteria</taxon>
        <taxon>Bacillati</taxon>
        <taxon>Actinomycetota</taxon>
        <taxon>Actinomycetes</taxon>
        <taxon>Mycobacteriales</taxon>
        <taxon>Gordoniaceae</taxon>
        <taxon>Gordonia</taxon>
    </lineage>
</organism>